<dbReference type="AlphaFoldDB" id="A0A8H5J2A3"/>
<evidence type="ECO:0000313" key="1">
    <source>
        <dbReference type="EMBL" id="KAF5546762.1"/>
    </source>
</evidence>
<proteinExistence type="predicted"/>
<accession>A0A8H5J2A3</accession>
<organism evidence="1 2">
    <name type="scientific">Fusarium napiforme</name>
    <dbReference type="NCBI Taxonomy" id="42672"/>
    <lineage>
        <taxon>Eukaryota</taxon>
        <taxon>Fungi</taxon>
        <taxon>Dikarya</taxon>
        <taxon>Ascomycota</taxon>
        <taxon>Pezizomycotina</taxon>
        <taxon>Sordariomycetes</taxon>
        <taxon>Hypocreomycetidae</taxon>
        <taxon>Hypocreales</taxon>
        <taxon>Nectriaceae</taxon>
        <taxon>Fusarium</taxon>
        <taxon>Fusarium fujikuroi species complex</taxon>
    </lineage>
</organism>
<dbReference type="Proteomes" id="UP000574317">
    <property type="component" value="Unassembled WGS sequence"/>
</dbReference>
<keyword evidence="2" id="KW-1185">Reference proteome</keyword>
<sequence>MEFNNVTTPEELDEILSAGSNNVREIYAQFREVFPTKLMKEIGLTDIFLMTAQGTARNRNKNVNFEWMSQENKYGCDFSVEFNNGVLTNHKVYFQAKVVQKDGPGDYCDFLYESKKKDGKITILEYQNLLVADYAQKNNTEAYYVIYDDTAVYWVNAIALKNWLDRSGVHGTDMSICIQAFTVLAKTSYLAAKDDPWLH</sequence>
<gene>
    <name evidence="1" type="ORF">FNAPI_8780</name>
</gene>
<evidence type="ECO:0000313" key="2">
    <source>
        <dbReference type="Proteomes" id="UP000574317"/>
    </source>
</evidence>
<dbReference type="EMBL" id="JAAOAO010000342">
    <property type="protein sequence ID" value="KAF5546762.1"/>
    <property type="molecule type" value="Genomic_DNA"/>
</dbReference>
<name>A0A8H5J2A3_9HYPO</name>
<protein>
    <submittedName>
        <fullName evidence="1">Uncharacterized protein</fullName>
    </submittedName>
</protein>
<comment type="caution">
    <text evidence="1">The sequence shown here is derived from an EMBL/GenBank/DDBJ whole genome shotgun (WGS) entry which is preliminary data.</text>
</comment>
<reference evidence="1 2" key="1">
    <citation type="submission" date="2020-05" db="EMBL/GenBank/DDBJ databases">
        <title>Identification and distribution of gene clusters putatively required for synthesis of sphingolipid metabolism inhibitors in phylogenetically diverse species of the filamentous fungus Fusarium.</title>
        <authorList>
            <person name="Kim H.-S."/>
            <person name="Busman M."/>
            <person name="Brown D.W."/>
            <person name="Divon H."/>
            <person name="Uhlig S."/>
            <person name="Proctor R.H."/>
        </authorList>
    </citation>
    <scope>NUCLEOTIDE SEQUENCE [LARGE SCALE GENOMIC DNA]</scope>
    <source>
        <strain evidence="1 2">NRRL 25196</strain>
    </source>
</reference>